<keyword evidence="2" id="KW-1185">Reference proteome</keyword>
<organism evidence="1 2">
    <name type="scientific">Streptomyces thioluteus</name>
    <dbReference type="NCBI Taxonomy" id="66431"/>
    <lineage>
        <taxon>Bacteria</taxon>
        <taxon>Bacillati</taxon>
        <taxon>Actinomycetota</taxon>
        <taxon>Actinomycetes</taxon>
        <taxon>Kitasatosporales</taxon>
        <taxon>Streptomycetaceae</taxon>
        <taxon>Streptomyces</taxon>
    </lineage>
</organism>
<gene>
    <name evidence="1" type="ORF">GCM10020221_30100</name>
</gene>
<dbReference type="EMBL" id="BAAAXZ010000114">
    <property type="protein sequence ID" value="GAA2932322.1"/>
    <property type="molecule type" value="Genomic_DNA"/>
</dbReference>
<protein>
    <submittedName>
        <fullName evidence="1">Uncharacterized protein</fullName>
    </submittedName>
</protein>
<comment type="caution">
    <text evidence="1">The sequence shown here is derived from an EMBL/GenBank/DDBJ whole genome shotgun (WGS) entry which is preliminary data.</text>
</comment>
<dbReference type="Proteomes" id="UP001501102">
    <property type="component" value="Unassembled WGS sequence"/>
</dbReference>
<name>A0ABP6JJU6_STRTU</name>
<accession>A0ABP6JJU6</accession>
<evidence type="ECO:0000313" key="2">
    <source>
        <dbReference type="Proteomes" id="UP001501102"/>
    </source>
</evidence>
<sequence>MRAPEQAVKANDVGACAAAHRAGYALELRLQSPPWYEPAPTPEE</sequence>
<reference evidence="2" key="1">
    <citation type="journal article" date="2019" name="Int. J. Syst. Evol. Microbiol.">
        <title>The Global Catalogue of Microorganisms (GCM) 10K type strain sequencing project: providing services to taxonomists for standard genome sequencing and annotation.</title>
        <authorList>
            <consortium name="The Broad Institute Genomics Platform"/>
            <consortium name="The Broad Institute Genome Sequencing Center for Infectious Disease"/>
            <person name="Wu L."/>
            <person name="Ma J."/>
        </authorList>
    </citation>
    <scope>NUCLEOTIDE SEQUENCE [LARGE SCALE GENOMIC DNA]</scope>
    <source>
        <strain evidence="2">JCM 4087</strain>
    </source>
</reference>
<proteinExistence type="predicted"/>
<evidence type="ECO:0000313" key="1">
    <source>
        <dbReference type="EMBL" id="GAA2932322.1"/>
    </source>
</evidence>